<dbReference type="Pfam" id="PF03184">
    <property type="entry name" value="DDE_1"/>
    <property type="match status" value="1"/>
</dbReference>
<dbReference type="InterPro" id="IPR036397">
    <property type="entry name" value="RNaseH_sf"/>
</dbReference>
<dbReference type="Gene3D" id="3.30.420.10">
    <property type="entry name" value="Ribonuclease H-like superfamily/Ribonuclease H"/>
    <property type="match status" value="1"/>
</dbReference>
<protein>
    <submittedName>
        <fullName evidence="4">DDE-domain-containing protein</fullName>
    </submittedName>
</protein>
<dbReference type="RefSeq" id="XP_033456717.1">
    <property type="nucleotide sequence ID" value="XM_033606633.1"/>
</dbReference>
<evidence type="ECO:0000256" key="1">
    <source>
        <dbReference type="SAM" id="MobiDB-lite"/>
    </source>
</evidence>
<dbReference type="GO" id="GO:0003677">
    <property type="term" value="F:DNA binding"/>
    <property type="evidence" value="ECO:0007669"/>
    <property type="project" value="TreeGrafter"/>
</dbReference>
<dbReference type="OrthoDB" id="4357141at2759"/>
<dbReference type="GO" id="GO:0005634">
    <property type="term" value="C:nucleus"/>
    <property type="evidence" value="ECO:0007669"/>
    <property type="project" value="TreeGrafter"/>
</dbReference>
<sequence length="394" mass="44631">MDETGVMLSKLNSVRVIMDRTNRHGCRGARVKRTTVTAVECMSADGRYLHPMIIWPAAAHRANWVTHPTPGWHYAYSDSGYTDSYLSLQWLRLVFDPQTRDRAGQRPRVLICDGFGTHETLEVLEFALQHQIILCRLPSHTSHKLQPCDISIFGPLKGAYRDQVERLERGGIGTIGKEHFTMLYCHAREIAFTPRNIRAGWSKAGLFPFCPERVFRDLPHRAAPPVIAESGNGDAAGQQDANIRTWSIPTIPSTPTIPMTPVTPVDLAGITALRDVIRRDVQDLDSGSHHRLQKHVQKLSKAAEISFAEYALLERRNDFLQKTNSEARVRRSTRPKVIGTARVMSYEDLERARDERALRDARPISKRRSSARARTRKTHRTAYSRTRGISSANR</sequence>
<gene>
    <name evidence="4" type="ORF">K489DRAFT_390798</name>
</gene>
<dbReference type="InterPro" id="IPR050863">
    <property type="entry name" value="CenT-Element_Derived"/>
</dbReference>
<reference evidence="4" key="3">
    <citation type="submission" date="2025-08" db="UniProtKB">
        <authorList>
            <consortium name="RefSeq"/>
        </authorList>
    </citation>
    <scope>IDENTIFICATION</scope>
    <source>
        <strain evidence="4">CBS 342.82</strain>
    </source>
</reference>
<reference evidence="4" key="1">
    <citation type="submission" date="2020-01" db="EMBL/GenBank/DDBJ databases">
        <authorList>
            <consortium name="DOE Joint Genome Institute"/>
            <person name="Haridas S."/>
            <person name="Albert R."/>
            <person name="Binder M."/>
            <person name="Bloem J."/>
            <person name="Labutti K."/>
            <person name="Salamov A."/>
            <person name="Andreopoulos B."/>
            <person name="Baker S.E."/>
            <person name="Barry K."/>
            <person name="Bills G."/>
            <person name="Bluhm B.H."/>
            <person name="Cannon C."/>
            <person name="Castanera R."/>
            <person name="Culley D.E."/>
            <person name="Daum C."/>
            <person name="Ezra D."/>
            <person name="Gonzalez J.B."/>
            <person name="Henrissat B."/>
            <person name="Kuo A."/>
            <person name="Liang C."/>
            <person name="Lipzen A."/>
            <person name="Lutzoni F."/>
            <person name="Magnuson J."/>
            <person name="Mondo S."/>
            <person name="Nolan M."/>
            <person name="Ohm R."/>
            <person name="Pangilinan J."/>
            <person name="Park H.-J."/>
            <person name="Ramirez L."/>
            <person name="Alfaro M."/>
            <person name="Sun H."/>
            <person name="Tritt A."/>
            <person name="Yoshinaga Y."/>
            <person name="Zwiers L.-H."/>
            <person name="Turgeon B.G."/>
            <person name="Goodwin S.B."/>
            <person name="Spatafora J.W."/>
            <person name="Crous P.W."/>
            <person name="Grigoriev I.V."/>
        </authorList>
    </citation>
    <scope>NUCLEOTIDE SEQUENCE</scope>
    <source>
        <strain evidence="4">CBS 342.82</strain>
    </source>
</reference>
<dbReference type="PANTHER" id="PTHR19303:SF74">
    <property type="entry name" value="POGO TRANSPOSABLE ELEMENT WITH KRAB DOMAIN"/>
    <property type="match status" value="1"/>
</dbReference>
<organism evidence="4">
    <name type="scientific">Dissoconium aciculare CBS 342.82</name>
    <dbReference type="NCBI Taxonomy" id="1314786"/>
    <lineage>
        <taxon>Eukaryota</taxon>
        <taxon>Fungi</taxon>
        <taxon>Dikarya</taxon>
        <taxon>Ascomycota</taxon>
        <taxon>Pezizomycotina</taxon>
        <taxon>Dothideomycetes</taxon>
        <taxon>Dothideomycetidae</taxon>
        <taxon>Mycosphaerellales</taxon>
        <taxon>Dissoconiaceae</taxon>
        <taxon>Dissoconium</taxon>
    </lineage>
</organism>
<dbReference type="InterPro" id="IPR004875">
    <property type="entry name" value="DDE_SF_endonuclease_dom"/>
</dbReference>
<dbReference type="PANTHER" id="PTHR19303">
    <property type="entry name" value="TRANSPOSON"/>
    <property type="match status" value="1"/>
</dbReference>
<dbReference type="GeneID" id="54364433"/>
<proteinExistence type="predicted"/>
<dbReference type="AlphaFoldDB" id="A0A6J3LV89"/>
<name>A0A6J3LV89_9PEZI</name>
<accession>A0A6J3LV89</accession>
<feature type="region of interest" description="Disordered" evidence="1">
    <location>
        <begin position="359"/>
        <end position="394"/>
    </location>
</feature>
<keyword evidence="3" id="KW-1185">Reference proteome</keyword>
<dbReference type="Proteomes" id="UP000504637">
    <property type="component" value="Unplaced"/>
</dbReference>
<evidence type="ECO:0000259" key="2">
    <source>
        <dbReference type="Pfam" id="PF03184"/>
    </source>
</evidence>
<reference evidence="4" key="2">
    <citation type="submission" date="2020-04" db="EMBL/GenBank/DDBJ databases">
        <authorList>
            <consortium name="NCBI Genome Project"/>
        </authorList>
    </citation>
    <scope>NUCLEOTIDE SEQUENCE</scope>
    <source>
        <strain evidence="4">CBS 342.82</strain>
    </source>
</reference>
<feature type="domain" description="DDE-1" evidence="2">
    <location>
        <begin position="33"/>
        <end position="201"/>
    </location>
</feature>
<feature type="compositionally biased region" description="Basic residues" evidence="1">
    <location>
        <begin position="364"/>
        <end position="382"/>
    </location>
</feature>
<evidence type="ECO:0000313" key="3">
    <source>
        <dbReference type="Proteomes" id="UP000504637"/>
    </source>
</evidence>
<evidence type="ECO:0000313" key="4">
    <source>
        <dbReference type="RefSeq" id="XP_033456717.1"/>
    </source>
</evidence>
<feature type="compositionally biased region" description="Polar residues" evidence="1">
    <location>
        <begin position="383"/>
        <end position="394"/>
    </location>
</feature>